<keyword evidence="3" id="KW-0472">Membrane</keyword>
<accession>A0A2C5YXB8</accession>
<protein>
    <recommendedName>
        <fullName evidence="6">Phosphatidylserine decarboxylase</fullName>
    </recommendedName>
</protein>
<evidence type="ECO:0000313" key="5">
    <source>
        <dbReference type="Proteomes" id="UP000224854"/>
    </source>
</evidence>
<dbReference type="InterPro" id="IPR003817">
    <property type="entry name" value="PS_Dcarbxylase"/>
</dbReference>
<dbReference type="EMBL" id="NJEU01000044">
    <property type="protein sequence ID" value="PHH82738.1"/>
    <property type="molecule type" value="Genomic_DNA"/>
</dbReference>
<dbReference type="OrthoDB" id="5973539at2759"/>
<sequence>MAYTALVQNLADAVHKDAALLQAFNSAIASSKQAAPDTYADIQTFADFLAFIDMFAAWVPCTSPDVRVIDQVLYMLCKFYFVFNQDELRHLSQTWTTAGNVKEPIPWLSDWLVLYTRQIGLFMDSRQSLTKESLQTFRSRQDYHMEDYIEPREGWSSFNHFFARHIKPGARPIHGLADDSIIVSPGDSSFAGSWPVDQDGYIELKHARWNVRKLLQGSKYQNDFDGGVFSHSCLHINDYHRLHSPVAGKVLEAFKTAGEVYLEIGVKDKKNVCANVRVGSLPDELDFVDGEGHQWFQMRGLILLDSPIGLVAVIAVAMAQIASVVITAQEGRQLHKGEEICYFQYGGSDIVLLFQKKSNVHFTAQVTTPPTHYKARQMIAQARLEAGSSVTR</sequence>
<evidence type="ECO:0000256" key="1">
    <source>
        <dbReference type="ARBA" id="ARBA00022793"/>
    </source>
</evidence>
<dbReference type="GO" id="GO:0004609">
    <property type="term" value="F:phosphatidylserine decarboxylase activity"/>
    <property type="evidence" value="ECO:0007669"/>
    <property type="project" value="InterPro"/>
</dbReference>
<name>A0A2C5YXB8_9HYPO</name>
<keyword evidence="1" id="KW-0210">Decarboxylase</keyword>
<evidence type="ECO:0008006" key="6">
    <source>
        <dbReference type="Google" id="ProtNLM"/>
    </source>
</evidence>
<dbReference type="Proteomes" id="UP000224854">
    <property type="component" value="Unassembled WGS sequence"/>
</dbReference>
<dbReference type="Pfam" id="PF02666">
    <property type="entry name" value="PS_Dcarbxylase"/>
    <property type="match status" value="1"/>
</dbReference>
<keyword evidence="3" id="KW-0812">Transmembrane</keyword>
<dbReference type="GO" id="GO:0008654">
    <property type="term" value="P:phospholipid biosynthetic process"/>
    <property type="evidence" value="ECO:0007669"/>
    <property type="project" value="InterPro"/>
</dbReference>
<dbReference type="PANTHER" id="PTHR10067">
    <property type="entry name" value="PHOSPHATIDYLSERINE DECARBOXYLASE"/>
    <property type="match status" value="1"/>
</dbReference>
<organism evidence="4 5">
    <name type="scientific">Ophiocordyceps australis</name>
    <dbReference type="NCBI Taxonomy" id="1399860"/>
    <lineage>
        <taxon>Eukaryota</taxon>
        <taxon>Fungi</taxon>
        <taxon>Dikarya</taxon>
        <taxon>Ascomycota</taxon>
        <taxon>Pezizomycotina</taxon>
        <taxon>Sordariomycetes</taxon>
        <taxon>Hypocreomycetidae</taxon>
        <taxon>Hypocreales</taxon>
        <taxon>Ophiocordycipitaceae</taxon>
        <taxon>Ophiocordyceps</taxon>
    </lineage>
</organism>
<keyword evidence="2" id="KW-0456">Lyase</keyword>
<feature type="transmembrane region" description="Helical" evidence="3">
    <location>
        <begin position="308"/>
        <end position="328"/>
    </location>
</feature>
<dbReference type="PANTHER" id="PTHR10067:SF13">
    <property type="entry name" value="PHOSPHATIDYLSERINE DECARBOXYLASE"/>
    <property type="match status" value="1"/>
</dbReference>
<evidence type="ECO:0000256" key="2">
    <source>
        <dbReference type="ARBA" id="ARBA00023239"/>
    </source>
</evidence>
<dbReference type="AlphaFoldDB" id="A0A2C5YXB8"/>
<comment type="caution">
    <text evidence="4">The sequence shown here is derived from an EMBL/GenBank/DDBJ whole genome shotgun (WGS) entry which is preliminary data.</text>
</comment>
<proteinExistence type="predicted"/>
<keyword evidence="5" id="KW-1185">Reference proteome</keyword>
<evidence type="ECO:0000256" key="3">
    <source>
        <dbReference type="SAM" id="Phobius"/>
    </source>
</evidence>
<keyword evidence="3" id="KW-1133">Transmembrane helix</keyword>
<evidence type="ECO:0000313" key="4">
    <source>
        <dbReference type="EMBL" id="PHH82738.1"/>
    </source>
</evidence>
<gene>
    <name evidence="4" type="ORF">CDD82_4994</name>
</gene>
<reference evidence="4 5" key="1">
    <citation type="submission" date="2017-06" db="EMBL/GenBank/DDBJ databases">
        <title>Ant-infecting Ophiocordyceps genomes reveal a high diversity of potential behavioral manipulation genes and a possible major role for enterotoxins.</title>
        <authorList>
            <person name="De Bekker C."/>
            <person name="Evans H.C."/>
            <person name="Brachmann A."/>
            <person name="Hughes D.P."/>
        </authorList>
    </citation>
    <scope>NUCLEOTIDE SEQUENCE [LARGE SCALE GENOMIC DNA]</scope>
    <source>
        <strain evidence="4 5">1348a</strain>
    </source>
</reference>